<organism evidence="2 3">
    <name type="scientific">Paenibacillus pini JCM 16418</name>
    <dbReference type="NCBI Taxonomy" id="1236976"/>
    <lineage>
        <taxon>Bacteria</taxon>
        <taxon>Bacillati</taxon>
        <taxon>Bacillota</taxon>
        <taxon>Bacilli</taxon>
        <taxon>Bacillales</taxon>
        <taxon>Paenibacillaceae</taxon>
        <taxon>Paenibacillus</taxon>
    </lineage>
</organism>
<dbReference type="eggNOG" id="COG5635">
    <property type="taxonomic scope" value="Bacteria"/>
</dbReference>
<evidence type="ECO:0000256" key="1">
    <source>
        <dbReference type="ARBA" id="ARBA00022825"/>
    </source>
</evidence>
<protein>
    <recommendedName>
        <fullName evidence="4">Serine protease</fullName>
    </recommendedName>
</protein>
<keyword evidence="1" id="KW-0720">Serine protease</keyword>
<dbReference type="Gene3D" id="2.40.10.10">
    <property type="entry name" value="Trypsin-like serine proteases"/>
    <property type="match status" value="2"/>
</dbReference>
<dbReference type="SUPFAM" id="SSF50494">
    <property type="entry name" value="Trypsin-like serine proteases"/>
    <property type="match status" value="1"/>
</dbReference>
<keyword evidence="1" id="KW-0378">Hydrolase</keyword>
<dbReference type="AlphaFoldDB" id="W7Z5E5"/>
<dbReference type="InterPro" id="IPR043504">
    <property type="entry name" value="Peptidase_S1_PA_chymotrypsin"/>
</dbReference>
<sequence>MWHNQRDVMSSVCRLTCGLDDDLDKGTAFLISSNSVLTATHNIKRHLQNNSVDITLEFLNIGKEREVRKALPISINVESSVVILEFDSPINQSYLRFSDFEVDSGDDFETFGYPTVKWSAGQWVQNKISRVMGDAVFNPFDWNIDLSHQTQIADFSGLSGAPLLVDGKLVGVLLTEAMEKGKAISLGAIGISNFVNVLNEKEIEIYEYVDPYLYELDEDQYKDFVFVEKLEAALIVQHELCQTEFFHAEILSNAVKSKAVKSEMKELVRLRNDVRSFWHSKYLGYQDENSGAALLSSVYDQIEKYAETTLSSKVIPTSLYAKKGMLHQWADDCKIGWVKSYERNLVQFRLAKGGTSNGSNNTD</sequence>
<dbReference type="InterPro" id="IPR009003">
    <property type="entry name" value="Peptidase_S1_PA"/>
</dbReference>
<dbReference type="OrthoDB" id="2664119at2"/>
<proteinExistence type="predicted"/>
<dbReference type="Proteomes" id="UP000019364">
    <property type="component" value="Unassembled WGS sequence"/>
</dbReference>
<evidence type="ECO:0000313" key="3">
    <source>
        <dbReference type="Proteomes" id="UP000019364"/>
    </source>
</evidence>
<keyword evidence="1" id="KW-0645">Protease</keyword>
<evidence type="ECO:0008006" key="4">
    <source>
        <dbReference type="Google" id="ProtNLM"/>
    </source>
</evidence>
<dbReference type="GO" id="GO:0008236">
    <property type="term" value="F:serine-type peptidase activity"/>
    <property type="evidence" value="ECO:0007669"/>
    <property type="project" value="UniProtKB-KW"/>
</dbReference>
<evidence type="ECO:0000313" key="2">
    <source>
        <dbReference type="EMBL" id="GAF09554.1"/>
    </source>
</evidence>
<accession>W7Z5E5</accession>
<reference evidence="2 3" key="1">
    <citation type="journal article" date="2014" name="Genome Announc.">
        <title>Draft Genome Sequence of Paenibacillus pini JCM 16418T, Isolated from the Rhizosphere of Pine Tree.</title>
        <authorList>
            <person name="Yuki M."/>
            <person name="Oshima K."/>
            <person name="Suda W."/>
            <person name="Oshida Y."/>
            <person name="Kitamura K."/>
            <person name="Iida Y."/>
            <person name="Hattori M."/>
            <person name="Ohkuma M."/>
        </authorList>
    </citation>
    <scope>NUCLEOTIDE SEQUENCE [LARGE SCALE GENOMIC DNA]</scope>
    <source>
        <strain evidence="2 3">JCM 16418</strain>
    </source>
</reference>
<keyword evidence="3" id="KW-1185">Reference proteome</keyword>
<name>W7Z5E5_9BACL</name>
<gene>
    <name evidence="2" type="ORF">JCM16418_3698</name>
</gene>
<comment type="caution">
    <text evidence="2">The sequence shown here is derived from an EMBL/GenBank/DDBJ whole genome shotgun (WGS) entry which is preliminary data.</text>
</comment>
<dbReference type="RefSeq" id="WP_052020434.1">
    <property type="nucleotide sequence ID" value="NZ_BAVZ01000012.1"/>
</dbReference>
<dbReference type="EMBL" id="BAVZ01000012">
    <property type="protein sequence ID" value="GAF09554.1"/>
    <property type="molecule type" value="Genomic_DNA"/>
</dbReference>